<dbReference type="AlphaFoldDB" id="A0A1U7H1J0"/>
<feature type="transmembrane region" description="Helical" evidence="1">
    <location>
        <begin position="38"/>
        <end position="60"/>
    </location>
</feature>
<keyword evidence="3" id="KW-1185">Reference proteome</keyword>
<evidence type="ECO:0000313" key="2">
    <source>
        <dbReference type="EMBL" id="OKH14826.1"/>
    </source>
</evidence>
<keyword evidence="1" id="KW-0812">Transmembrane</keyword>
<protein>
    <submittedName>
        <fullName evidence="2">Uncharacterized protein</fullName>
    </submittedName>
</protein>
<reference evidence="2 3" key="1">
    <citation type="submission" date="2016-11" db="EMBL/GenBank/DDBJ databases">
        <title>Draft Genome Sequences of Nine Cyanobacterial Strains from Diverse Habitats.</title>
        <authorList>
            <person name="Zhu T."/>
            <person name="Hou S."/>
            <person name="Lu X."/>
            <person name="Hess W.R."/>
        </authorList>
    </citation>
    <scope>NUCLEOTIDE SEQUENCE [LARGE SCALE GENOMIC DNA]</scope>
    <source>
        <strain evidence="2 3">NIES-592</strain>
    </source>
</reference>
<sequence length="139" mass="14680">MKRIIGISLTATLLAINTQAGKANPGLAIPAAGFCSSGVGTVVCAVLGVITAGGVVYTIVNKNGEKHIVDSNGNVFMKKYEDFLEPGEVAEDRYKGKDATLANDVNQCRKIAEDRGREVAGIISRTSKNGTTYVICIFK</sequence>
<organism evidence="2 3">
    <name type="scientific">Fischerella major NIES-592</name>
    <dbReference type="NCBI Taxonomy" id="210994"/>
    <lineage>
        <taxon>Bacteria</taxon>
        <taxon>Bacillati</taxon>
        <taxon>Cyanobacteriota</taxon>
        <taxon>Cyanophyceae</taxon>
        <taxon>Nostocales</taxon>
        <taxon>Hapalosiphonaceae</taxon>
        <taxon>Fischerella</taxon>
    </lineage>
</organism>
<dbReference type="EMBL" id="MRCA01000003">
    <property type="protein sequence ID" value="OKH14826.1"/>
    <property type="molecule type" value="Genomic_DNA"/>
</dbReference>
<gene>
    <name evidence="2" type="ORF">NIES592_08085</name>
</gene>
<accession>A0A1U7H1J0</accession>
<dbReference type="RefSeq" id="WP_073555423.1">
    <property type="nucleotide sequence ID" value="NZ_MRCA01000003.1"/>
</dbReference>
<keyword evidence="1" id="KW-0472">Membrane</keyword>
<name>A0A1U7H1J0_9CYAN</name>
<evidence type="ECO:0000313" key="3">
    <source>
        <dbReference type="Proteomes" id="UP000186391"/>
    </source>
</evidence>
<evidence type="ECO:0000256" key="1">
    <source>
        <dbReference type="SAM" id="Phobius"/>
    </source>
</evidence>
<comment type="caution">
    <text evidence="2">The sequence shown here is derived from an EMBL/GenBank/DDBJ whole genome shotgun (WGS) entry which is preliminary data.</text>
</comment>
<proteinExistence type="predicted"/>
<dbReference type="Proteomes" id="UP000186391">
    <property type="component" value="Unassembled WGS sequence"/>
</dbReference>
<keyword evidence="1" id="KW-1133">Transmembrane helix</keyword>